<name>A0A367XQ27_9ASCO</name>
<accession>A0A367XQ27</accession>
<evidence type="ECO:0000313" key="1">
    <source>
        <dbReference type="EMBL" id="RCK54941.1"/>
    </source>
</evidence>
<keyword evidence="2" id="KW-1185">Reference proteome</keyword>
<dbReference type="AlphaFoldDB" id="A0A367XQ27"/>
<organism evidence="1 2">
    <name type="scientific">Candida viswanathii</name>
    <dbReference type="NCBI Taxonomy" id="5486"/>
    <lineage>
        <taxon>Eukaryota</taxon>
        <taxon>Fungi</taxon>
        <taxon>Dikarya</taxon>
        <taxon>Ascomycota</taxon>
        <taxon>Saccharomycotina</taxon>
        <taxon>Pichiomycetes</taxon>
        <taxon>Debaryomycetaceae</taxon>
        <taxon>Candida/Lodderomyces clade</taxon>
        <taxon>Candida</taxon>
    </lineage>
</organism>
<reference evidence="1 2" key="1">
    <citation type="submission" date="2018-06" db="EMBL/GenBank/DDBJ databases">
        <title>Whole genome sequencing of Candida tropicalis (genome annotated by CSBL at Korea University).</title>
        <authorList>
            <person name="Ahn J."/>
        </authorList>
    </citation>
    <scope>NUCLEOTIDE SEQUENCE [LARGE SCALE GENOMIC DNA]</scope>
    <source>
        <strain evidence="1 2">ATCC 20962</strain>
    </source>
</reference>
<dbReference type="Proteomes" id="UP000253472">
    <property type="component" value="Unassembled WGS sequence"/>
</dbReference>
<dbReference type="EMBL" id="QLNQ01000030">
    <property type="protein sequence ID" value="RCK54941.1"/>
    <property type="molecule type" value="Genomic_DNA"/>
</dbReference>
<evidence type="ECO:0000313" key="2">
    <source>
        <dbReference type="Proteomes" id="UP000253472"/>
    </source>
</evidence>
<comment type="caution">
    <text evidence="1">The sequence shown here is derived from an EMBL/GenBank/DDBJ whole genome shotgun (WGS) entry which is preliminary data.</text>
</comment>
<protein>
    <submittedName>
        <fullName evidence="1">Uncharacterized protein</fullName>
    </submittedName>
</protein>
<dbReference type="OrthoDB" id="3980365at2759"/>
<sequence length="216" mass="24551">MSVPILTIPESAFDPTMYGGNPLRSKSQLLIYLMKLTNRSSFALVLIYLIGYFAIRPLMETNIARRLEYLDAVRGKLRDFYLRAITKVQHIPIVAIKRNGKLYADEIVQTNESKEDNDKLSQDKLCKSLHKLSILLNEGVKSYSTTQLSNYSSINYAIKDFQNKSDLVYFNQSELFVLDNDATPLVSGTTIRKKDIAVETKNEIRSIKGLYMSGHA</sequence>
<proteinExistence type="predicted"/>
<gene>
    <name evidence="1" type="ORF">Cantr_04461</name>
</gene>